<name>A0A0L0BXF6_LUCCU</name>
<proteinExistence type="predicted"/>
<dbReference type="EMBL" id="JRES01001180">
    <property type="protein sequence ID" value="KNC24743.1"/>
    <property type="molecule type" value="Genomic_DNA"/>
</dbReference>
<reference evidence="2 3" key="1">
    <citation type="journal article" date="2015" name="Nat. Commun.">
        <title>Lucilia cuprina genome unlocks parasitic fly biology to underpin future interventions.</title>
        <authorList>
            <person name="Anstead C.A."/>
            <person name="Korhonen P.K."/>
            <person name="Young N.D."/>
            <person name="Hall R.S."/>
            <person name="Jex A.R."/>
            <person name="Murali S.C."/>
            <person name="Hughes D.S."/>
            <person name="Lee S.F."/>
            <person name="Perry T."/>
            <person name="Stroehlein A.J."/>
            <person name="Ansell B.R."/>
            <person name="Breugelmans B."/>
            <person name="Hofmann A."/>
            <person name="Qu J."/>
            <person name="Dugan S."/>
            <person name="Lee S.L."/>
            <person name="Chao H."/>
            <person name="Dinh H."/>
            <person name="Han Y."/>
            <person name="Doddapaneni H.V."/>
            <person name="Worley K.C."/>
            <person name="Muzny D.M."/>
            <person name="Ioannidis P."/>
            <person name="Waterhouse R.M."/>
            <person name="Zdobnov E.M."/>
            <person name="James P.J."/>
            <person name="Bagnall N.H."/>
            <person name="Kotze A.C."/>
            <person name="Gibbs R.A."/>
            <person name="Richards S."/>
            <person name="Batterham P."/>
            <person name="Gasser R.B."/>
        </authorList>
    </citation>
    <scope>NUCLEOTIDE SEQUENCE [LARGE SCALE GENOMIC DNA]</scope>
    <source>
        <strain evidence="2 3">LS</strain>
        <tissue evidence="2">Full body</tissue>
    </source>
</reference>
<organism evidence="2 3">
    <name type="scientific">Lucilia cuprina</name>
    <name type="common">Green bottle fly</name>
    <name type="synonym">Australian sheep blowfly</name>
    <dbReference type="NCBI Taxonomy" id="7375"/>
    <lineage>
        <taxon>Eukaryota</taxon>
        <taxon>Metazoa</taxon>
        <taxon>Ecdysozoa</taxon>
        <taxon>Arthropoda</taxon>
        <taxon>Hexapoda</taxon>
        <taxon>Insecta</taxon>
        <taxon>Pterygota</taxon>
        <taxon>Neoptera</taxon>
        <taxon>Endopterygota</taxon>
        <taxon>Diptera</taxon>
        <taxon>Brachycera</taxon>
        <taxon>Muscomorpha</taxon>
        <taxon>Oestroidea</taxon>
        <taxon>Calliphoridae</taxon>
        <taxon>Luciliinae</taxon>
        <taxon>Lucilia</taxon>
    </lineage>
</organism>
<keyword evidence="3" id="KW-1185">Reference proteome</keyword>
<sequence length="76" mass="8513">MKFCIFIFLIIALMASLTHFAAASTILENIQSNNEIDIKNPLVNPPKECQPIGGPCFYSDECCGKRCHFYAHKCTT</sequence>
<dbReference type="Proteomes" id="UP000037069">
    <property type="component" value="Unassembled WGS sequence"/>
</dbReference>
<keyword evidence="1" id="KW-0732">Signal</keyword>
<gene>
    <name evidence="2" type="ORF">FF38_05414</name>
</gene>
<evidence type="ECO:0000313" key="3">
    <source>
        <dbReference type="Proteomes" id="UP000037069"/>
    </source>
</evidence>
<protein>
    <submittedName>
        <fullName evidence="2">Uncharacterized protein</fullName>
    </submittedName>
</protein>
<evidence type="ECO:0000313" key="2">
    <source>
        <dbReference type="EMBL" id="KNC24743.1"/>
    </source>
</evidence>
<accession>A0A0L0BXF6</accession>
<feature type="signal peptide" evidence="1">
    <location>
        <begin position="1"/>
        <end position="23"/>
    </location>
</feature>
<feature type="chain" id="PRO_5005535421" evidence="1">
    <location>
        <begin position="24"/>
        <end position="76"/>
    </location>
</feature>
<dbReference type="AlphaFoldDB" id="A0A0L0BXF6"/>
<comment type="caution">
    <text evidence="2">The sequence shown here is derived from an EMBL/GenBank/DDBJ whole genome shotgun (WGS) entry which is preliminary data.</text>
</comment>
<evidence type="ECO:0000256" key="1">
    <source>
        <dbReference type="SAM" id="SignalP"/>
    </source>
</evidence>